<dbReference type="SUPFAM" id="SSF51445">
    <property type="entry name" value="(Trans)glycosidases"/>
    <property type="match status" value="1"/>
</dbReference>
<dbReference type="AlphaFoldDB" id="A0A7W9W5U4"/>
<dbReference type="Gene3D" id="3.20.20.80">
    <property type="entry name" value="Glycosidases"/>
    <property type="match status" value="1"/>
</dbReference>
<accession>A0A7W9W5U4</accession>
<gene>
    <name evidence="2" type="ORF">HNQ39_001729</name>
</gene>
<evidence type="ECO:0008006" key="4">
    <source>
        <dbReference type="Google" id="ProtNLM"/>
    </source>
</evidence>
<dbReference type="InterPro" id="IPR017853">
    <property type="entry name" value="GH"/>
</dbReference>
<reference evidence="2 3" key="1">
    <citation type="submission" date="2020-08" db="EMBL/GenBank/DDBJ databases">
        <title>Genomic Encyclopedia of Type Strains, Phase IV (KMG-IV): sequencing the most valuable type-strain genomes for metagenomic binning, comparative biology and taxonomic classification.</title>
        <authorList>
            <person name="Goeker M."/>
        </authorList>
    </citation>
    <scope>NUCLEOTIDE SEQUENCE [LARGE SCALE GENOMIC DNA]</scope>
    <source>
        <strain evidence="2 3">DSM 23562</strain>
    </source>
</reference>
<name>A0A7W9W5U4_ARMRO</name>
<feature type="compositionally biased region" description="Basic and acidic residues" evidence="1">
    <location>
        <begin position="343"/>
        <end position="356"/>
    </location>
</feature>
<proteinExistence type="predicted"/>
<feature type="region of interest" description="Disordered" evidence="1">
    <location>
        <begin position="343"/>
        <end position="366"/>
    </location>
</feature>
<organism evidence="2 3">
    <name type="scientific">Armatimonas rosea</name>
    <dbReference type="NCBI Taxonomy" id="685828"/>
    <lineage>
        <taxon>Bacteria</taxon>
        <taxon>Bacillati</taxon>
        <taxon>Armatimonadota</taxon>
        <taxon>Armatimonadia</taxon>
        <taxon>Armatimonadales</taxon>
        <taxon>Armatimonadaceae</taxon>
        <taxon>Armatimonas</taxon>
    </lineage>
</organism>
<dbReference type="EMBL" id="JACHGW010000002">
    <property type="protein sequence ID" value="MBB6049938.1"/>
    <property type="molecule type" value="Genomic_DNA"/>
</dbReference>
<protein>
    <recommendedName>
        <fullName evidence="4">Glycoside hydrolase family 42 N-terminal domain-containing protein</fullName>
    </recommendedName>
</protein>
<dbReference type="Proteomes" id="UP000520814">
    <property type="component" value="Unassembled WGS sequence"/>
</dbReference>
<evidence type="ECO:0000313" key="3">
    <source>
        <dbReference type="Proteomes" id="UP000520814"/>
    </source>
</evidence>
<dbReference type="RefSeq" id="WP_184193953.1">
    <property type="nucleotide sequence ID" value="NZ_JACHGW010000002.1"/>
</dbReference>
<keyword evidence="3" id="KW-1185">Reference proteome</keyword>
<evidence type="ECO:0000256" key="1">
    <source>
        <dbReference type="SAM" id="MobiDB-lite"/>
    </source>
</evidence>
<comment type="caution">
    <text evidence="2">The sequence shown here is derived from an EMBL/GenBank/DDBJ whole genome shotgun (WGS) entry which is preliminary data.</text>
</comment>
<evidence type="ECO:0000313" key="2">
    <source>
        <dbReference type="EMBL" id="MBB6049938.1"/>
    </source>
</evidence>
<sequence length="377" mass="42210">MPFVQDRFAIGLWVDPPRTDTHYKWLADAGFNLVLAGFQKEPVAQLFALLKKYKLKGILWPQGDDPTKFPTDPNLWGYALQDEPSATEFPKLKARAEAIAKAHPGKLAYVNLFPNYASPAQLGAPDYATHVKQFIETVRPAVLSMDHYPIFRPERDGRDKYCENLAVMREQSLAAGIPFWNFFNTMPYGPHTDPTESQLRWQVYASLAYGAKGVLYFCYFTPQGDEFPKGGAIIAADGTKTRHYAHAQRLNAELRALAPTLMQLTSTGVYRVTPTDTPAEALKGSGILDLKRDRVDPPGDYLVGAFRHRDGRRAVLLQNYRFAYSAWPTVVFDAPLESVREVSKETGKEAPVRDESPNMPGLQLSLGDSEGRLFLLP</sequence>